<dbReference type="EMBL" id="AFNW01000195">
    <property type="protein sequence ID" value="EKJ72336.1"/>
    <property type="molecule type" value="Genomic_DNA"/>
</dbReference>
<keyword evidence="3" id="KW-1185">Reference proteome</keyword>
<dbReference type="PANTHER" id="PTHR24148">
    <property type="entry name" value="ANKYRIN REPEAT DOMAIN-CONTAINING PROTEIN 39 HOMOLOG-RELATED"/>
    <property type="match status" value="1"/>
</dbReference>
<dbReference type="eggNOG" id="ENOG502RVDG">
    <property type="taxonomic scope" value="Eukaryota"/>
</dbReference>
<evidence type="ECO:0000313" key="2">
    <source>
        <dbReference type="EMBL" id="EKJ72336.1"/>
    </source>
</evidence>
<feature type="non-terminal residue" evidence="2">
    <location>
        <position position="720"/>
    </location>
</feature>
<dbReference type="RefSeq" id="XP_009258849.1">
    <property type="nucleotide sequence ID" value="XM_009260574.1"/>
</dbReference>
<feature type="domain" description="Heterokaryon incompatibility" evidence="1">
    <location>
        <begin position="106"/>
        <end position="255"/>
    </location>
</feature>
<dbReference type="Pfam" id="PF26639">
    <property type="entry name" value="Het-6_barrel"/>
    <property type="match status" value="1"/>
</dbReference>
<reference evidence="2 3" key="1">
    <citation type="journal article" date="2012" name="PLoS Pathog.">
        <title>Comparative pathogenomics reveals horizontally acquired novel virulence genes in fungi infecting cereal hosts.</title>
        <authorList>
            <person name="Gardiner D.M."/>
            <person name="McDonald M.C."/>
            <person name="Covarelli L."/>
            <person name="Solomon P.S."/>
            <person name="Rusu A.G."/>
            <person name="Marshall M."/>
            <person name="Kazan K."/>
            <person name="Chakraborty S."/>
            <person name="McDonald B.A."/>
            <person name="Manners J.M."/>
        </authorList>
    </citation>
    <scope>NUCLEOTIDE SEQUENCE [LARGE SCALE GENOMIC DNA]</scope>
    <source>
        <strain evidence="2 3">CS3096</strain>
    </source>
</reference>
<evidence type="ECO:0000259" key="1">
    <source>
        <dbReference type="Pfam" id="PF06985"/>
    </source>
</evidence>
<organism evidence="2 3">
    <name type="scientific">Fusarium pseudograminearum (strain CS3096)</name>
    <name type="common">Wheat and barley crown-rot fungus</name>
    <dbReference type="NCBI Taxonomy" id="1028729"/>
    <lineage>
        <taxon>Eukaryota</taxon>
        <taxon>Fungi</taxon>
        <taxon>Dikarya</taxon>
        <taxon>Ascomycota</taxon>
        <taxon>Pezizomycotina</taxon>
        <taxon>Sordariomycetes</taxon>
        <taxon>Hypocreomycetidae</taxon>
        <taxon>Hypocreales</taxon>
        <taxon>Nectriaceae</taxon>
        <taxon>Fusarium</taxon>
    </lineage>
</organism>
<dbReference type="HOGENOM" id="CLU_004184_7_2_1"/>
<dbReference type="Proteomes" id="UP000007978">
    <property type="component" value="Chromosome 3"/>
</dbReference>
<dbReference type="Pfam" id="PF06985">
    <property type="entry name" value="HET"/>
    <property type="match status" value="1"/>
</dbReference>
<dbReference type="InterPro" id="IPR052895">
    <property type="entry name" value="HetReg/Transcr_Mod"/>
</dbReference>
<dbReference type="AlphaFoldDB" id="K3UK57"/>
<protein>
    <recommendedName>
        <fullName evidence="1">Heterokaryon incompatibility domain-containing protein</fullName>
    </recommendedName>
</protein>
<accession>K3UK57</accession>
<comment type="caution">
    <text evidence="2">The sequence shown here is derived from an EMBL/GenBank/DDBJ whole genome shotgun (WGS) entry which is preliminary data.</text>
</comment>
<dbReference type="OrthoDB" id="265717at2759"/>
<name>K3UK57_FUSPC</name>
<dbReference type="PANTHER" id="PTHR24148:SF73">
    <property type="entry name" value="HET DOMAIN PROTEIN (AFU_ORTHOLOGUE AFUA_8G01020)"/>
    <property type="match status" value="1"/>
</dbReference>
<gene>
    <name evidence="2" type="ORF">FPSE_07456</name>
</gene>
<evidence type="ECO:0000313" key="3">
    <source>
        <dbReference type="Proteomes" id="UP000007978"/>
    </source>
</evidence>
<dbReference type="InterPro" id="IPR010730">
    <property type="entry name" value="HET"/>
</dbReference>
<sequence>MVSRTSPLYQPLNEAIDEIRLLTLLPKSRSTGIPHCTLGTYSLQSFTPEHKTFLFSNVTVNSSLRSTTSEWKQSRLEPELAALAPLQRLHSKHPPPSHYRFTWGDYASLSYVWGDEKDTTVIVINNKRRRVTTNLAKALSAFFQEGEFEDGFKLWVDAICINQQDMDERARQLRKMRHIYGDAWSVIAWLGEPSFQSDSAIQLIRDFSDFNKTNSGSQIEACLRREPEFLGKGCWLALHDLMERPYWFRLWIIQEMIMGASATWIRCGSASIDWTSFCSGLAFLEENLWLVKDELLVRERLAVTKKNGPAWSVMGIHLVYQDLSLLSEREEKGGQYPSFGRLLDIANDAECSNPRDKVYGLVGMMSIPVSSSLRPDYTLPVNQVYAATARTFIEVDGTLEPIRDGNPWGPSKGPSWAADWLWEGRIRSSRPENQLWGPTRFFPRLGPEILFQTPYKASGETKHDAAFSSDGSILACSGFIVDSISGLSARGTGYFDLDKTSIVQPPRWNSAYGDRSAISEALYRTLVMDRVSGGAKATARHAAIFHLPRTFDQGEQEFSKRGWSWLAGQSDYYFRWEGFHEVNSGFKLGDDQLSDFFDDTIPDEASEFDFSEVYSCFDRSSQRRRFMTTANGYMGWAPDNIYGTKSQQTRSGDLIAVLCGCSTPIVIRPHGSQYQVIGEAFVQGLMDGEVMELVNSGKLERSRRWIFYLSRDTAKVWWSS</sequence>
<dbReference type="KEGG" id="fpu:FPSE_07456"/>
<proteinExistence type="predicted"/>
<dbReference type="GeneID" id="20366074"/>